<evidence type="ECO:0000313" key="1">
    <source>
        <dbReference type="EMBL" id="TFK69892.1"/>
    </source>
</evidence>
<name>A0ACD3AY52_9AGAR</name>
<dbReference type="Proteomes" id="UP000308600">
    <property type="component" value="Unassembled WGS sequence"/>
</dbReference>
<accession>A0ACD3AY52</accession>
<reference evidence="1 2" key="1">
    <citation type="journal article" date="2019" name="Nat. Ecol. Evol.">
        <title>Megaphylogeny resolves global patterns of mushroom evolution.</title>
        <authorList>
            <person name="Varga T."/>
            <person name="Krizsan K."/>
            <person name="Foldi C."/>
            <person name="Dima B."/>
            <person name="Sanchez-Garcia M."/>
            <person name="Sanchez-Ramirez S."/>
            <person name="Szollosi G.J."/>
            <person name="Szarkandi J.G."/>
            <person name="Papp V."/>
            <person name="Albert L."/>
            <person name="Andreopoulos W."/>
            <person name="Angelini C."/>
            <person name="Antonin V."/>
            <person name="Barry K.W."/>
            <person name="Bougher N.L."/>
            <person name="Buchanan P."/>
            <person name="Buyck B."/>
            <person name="Bense V."/>
            <person name="Catcheside P."/>
            <person name="Chovatia M."/>
            <person name="Cooper J."/>
            <person name="Damon W."/>
            <person name="Desjardin D."/>
            <person name="Finy P."/>
            <person name="Geml J."/>
            <person name="Haridas S."/>
            <person name="Hughes K."/>
            <person name="Justo A."/>
            <person name="Karasinski D."/>
            <person name="Kautmanova I."/>
            <person name="Kiss B."/>
            <person name="Kocsube S."/>
            <person name="Kotiranta H."/>
            <person name="LaButti K.M."/>
            <person name="Lechner B.E."/>
            <person name="Liimatainen K."/>
            <person name="Lipzen A."/>
            <person name="Lukacs Z."/>
            <person name="Mihaltcheva S."/>
            <person name="Morgado L.N."/>
            <person name="Niskanen T."/>
            <person name="Noordeloos M.E."/>
            <person name="Ohm R.A."/>
            <person name="Ortiz-Santana B."/>
            <person name="Ovrebo C."/>
            <person name="Racz N."/>
            <person name="Riley R."/>
            <person name="Savchenko A."/>
            <person name="Shiryaev A."/>
            <person name="Soop K."/>
            <person name="Spirin V."/>
            <person name="Szebenyi C."/>
            <person name="Tomsovsky M."/>
            <person name="Tulloss R.E."/>
            <person name="Uehling J."/>
            <person name="Grigoriev I.V."/>
            <person name="Vagvolgyi C."/>
            <person name="Papp T."/>
            <person name="Martin F.M."/>
            <person name="Miettinen O."/>
            <person name="Hibbett D.S."/>
            <person name="Nagy L.G."/>
        </authorList>
    </citation>
    <scope>NUCLEOTIDE SEQUENCE [LARGE SCALE GENOMIC DNA]</scope>
    <source>
        <strain evidence="1 2">NL-1719</strain>
    </source>
</reference>
<dbReference type="EMBL" id="ML208322">
    <property type="protein sequence ID" value="TFK69892.1"/>
    <property type="molecule type" value="Genomic_DNA"/>
</dbReference>
<protein>
    <submittedName>
        <fullName evidence="1">Uncharacterized protein</fullName>
    </submittedName>
</protein>
<gene>
    <name evidence="1" type="ORF">BDN72DRAFT_839799</name>
</gene>
<keyword evidence="2" id="KW-1185">Reference proteome</keyword>
<proteinExistence type="predicted"/>
<organism evidence="1 2">
    <name type="scientific">Pluteus cervinus</name>
    <dbReference type="NCBI Taxonomy" id="181527"/>
    <lineage>
        <taxon>Eukaryota</taxon>
        <taxon>Fungi</taxon>
        <taxon>Dikarya</taxon>
        <taxon>Basidiomycota</taxon>
        <taxon>Agaricomycotina</taxon>
        <taxon>Agaricomycetes</taxon>
        <taxon>Agaricomycetidae</taxon>
        <taxon>Agaricales</taxon>
        <taxon>Pluteineae</taxon>
        <taxon>Pluteaceae</taxon>
        <taxon>Pluteus</taxon>
    </lineage>
</organism>
<sequence>MSPFQTPLKITQRLRPSLSAGLAVALLISILLNLVALGGQLKTLLRREKSYTYVGDDFPRELPIKLREVNMLVHDDPDHFGMEDTAEWNAIRPKQGGYLFLGDAYYAYGVSMWHQMHCLNHIRHVLVSGDDGSDHIAHCFQYLRQGILCAADTTLEWGGPGRELSSGEIVATGDNIVHKCRDWKQVYDYMENNVDHWTKDNFDREEQPSHGSNNRSVEHGRNPLL</sequence>
<evidence type="ECO:0000313" key="2">
    <source>
        <dbReference type="Proteomes" id="UP000308600"/>
    </source>
</evidence>